<feature type="non-terminal residue" evidence="1">
    <location>
        <position position="34"/>
    </location>
</feature>
<feature type="non-terminal residue" evidence="1">
    <location>
        <position position="1"/>
    </location>
</feature>
<accession>A0A382BCE2</accession>
<evidence type="ECO:0000313" key="1">
    <source>
        <dbReference type="EMBL" id="SVB10923.1"/>
    </source>
</evidence>
<protein>
    <submittedName>
        <fullName evidence="1">Uncharacterized protein</fullName>
    </submittedName>
</protein>
<sequence length="34" mass="3893">VILPSREPYGYSVEFAVLTGILIDEVIYELSHLR</sequence>
<dbReference type="EMBL" id="UINC01028973">
    <property type="protein sequence ID" value="SVB10923.1"/>
    <property type="molecule type" value="Genomic_DNA"/>
</dbReference>
<reference evidence="1" key="1">
    <citation type="submission" date="2018-05" db="EMBL/GenBank/DDBJ databases">
        <authorList>
            <person name="Lanie J.A."/>
            <person name="Ng W.-L."/>
            <person name="Kazmierczak K.M."/>
            <person name="Andrzejewski T.M."/>
            <person name="Davidsen T.M."/>
            <person name="Wayne K.J."/>
            <person name="Tettelin H."/>
            <person name="Glass J.I."/>
            <person name="Rusch D."/>
            <person name="Podicherti R."/>
            <person name="Tsui H.-C.T."/>
            <person name="Winkler M.E."/>
        </authorList>
    </citation>
    <scope>NUCLEOTIDE SEQUENCE</scope>
</reference>
<dbReference type="AlphaFoldDB" id="A0A382BCE2"/>
<name>A0A382BCE2_9ZZZZ</name>
<gene>
    <name evidence="1" type="ORF">METZ01_LOCUS163777</name>
</gene>
<organism evidence="1">
    <name type="scientific">marine metagenome</name>
    <dbReference type="NCBI Taxonomy" id="408172"/>
    <lineage>
        <taxon>unclassified sequences</taxon>
        <taxon>metagenomes</taxon>
        <taxon>ecological metagenomes</taxon>
    </lineage>
</organism>
<proteinExistence type="predicted"/>